<name>A0AAU2GW78_9ACTN</name>
<sequence>MTSPRRRPLLVLPAVAMLMAAAGCSSSSDADAGAAVPSPAAKEAAACAALDKALPDTVAGQKRHDPTPDSPLTARWGNGDAEIVLRCGIPRPEEMSDPTLPGVGVEGVDWTVQRRAEGPRFITQYRDPYVELRTGKRYANDASVLQPFGAPVQKAIPKTV</sequence>
<proteinExistence type="predicted"/>
<dbReference type="PROSITE" id="PS51257">
    <property type="entry name" value="PROKAR_LIPOPROTEIN"/>
    <property type="match status" value="1"/>
</dbReference>
<dbReference type="InterPro" id="IPR021903">
    <property type="entry name" value="DUF3515"/>
</dbReference>
<evidence type="ECO:0000256" key="2">
    <source>
        <dbReference type="SAM" id="SignalP"/>
    </source>
</evidence>
<feature type="chain" id="PRO_5043872084" evidence="2">
    <location>
        <begin position="31"/>
        <end position="160"/>
    </location>
</feature>
<feature type="signal peptide" evidence="2">
    <location>
        <begin position="1"/>
        <end position="30"/>
    </location>
</feature>
<accession>A0AAU2GW78</accession>
<evidence type="ECO:0000313" key="3">
    <source>
        <dbReference type="EMBL" id="WTU40098.1"/>
    </source>
</evidence>
<dbReference type="Pfam" id="PF12028">
    <property type="entry name" value="DUF3515"/>
    <property type="match status" value="1"/>
</dbReference>
<gene>
    <name evidence="3" type="ORF">OHV25_11155</name>
</gene>
<reference evidence="3" key="1">
    <citation type="submission" date="2022-10" db="EMBL/GenBank/DDBJ databases">
        <title>The complete genomes of actinobacterial strains from the NBC collection.</title>
        <authorList>
            <person name="Joergensen T.S."/>
            <person name="Alvarez Arevalo M."/>
            <person name="Sterndorff E.B."/>
            <person name="Faurdal D."/>
            <person name="Vuksanovic O."/>
            <person name="Mourched A.-S."/>
            <person name="Charusanti P."/>
            <person name="Shaw S."/>
            <person name="Blin K."/>
            <person name="Weber T."/>
        </authorList>
    </citation>
    <scope>NUCLEOTIDE SEQUENCE</scope>
    <source>
        <strain evidence="3">NBC_00060</strain>
    </source>
</reference>
<dbReference type="AlphaFoldDB" id="A0AAU2GW78"/>
<organism evidence="3">
    <name type="scientific">Streptomyces sp. NBC_00060</name>
    <dbReference type="NCBI Taxonomy" id="2975636"/>
    <lineage>
        <taxon>Bacteria</taxon>
        <taxon>Bacillati</taxon>
        <taxon>Actinomycetota</taxon>
        <taxon>Actinomycetes</taxon>
        <taxon>Kitasatosporales</taxon>
        <taxon>Streptomycetaceae</taxon>
        <taxon>Streptomyces</taxon>
    </lineage>
</organism>
<protein>
    <submittedName>
        <fullName evidence="3">DUF3515 domain-containing protein</fullName>
    </submittedName>
</protein>
<feature type="region of interest" description="Disordered" evidence="1">
    <location>
        <begin position="55"/>
        <end position="76"/>
    </location>
</feature>
<dbReference type="PROSITE" id="PS51318">
    <property type="entry name" value="TAT"/>
    <property type="match status" value="1"/>
</dbReference>
<dbReference type="EMBL" id="CP108253">
    <property type="protein sequence ID" value="WTU40098.1"/>
    <property type="molecule type" value="Genomic_DNA"/>
</dbReference>
<dbReference type="InterPro" id="IPR006311">
    <property type="entry name" value="TAT_signal"/>
</dbReference>
<keyword evidence="2" id="KW-0732">Signal</keyword>
<evidence type="ECO:0000256" key="1">
    <source>
        <dbReference type="SAM" id="MobiDB-lite"/>
    </source>
</evidence>